<dbReference type="EMBL" id="LN871599">
    <property type="protein sequence ID" value="SIO73529.1"/>
    <property type="molecule type" value="Genomic_DNA"/>
</dbReference>
<name>A0A1N6LXC2_BABMR</name>
<sequence length="225" mass="27371">MSTCRYLPLNRRIRELPWKSRFEILNNPVKPRYMNECVGTPRREYQENVVNGIRVAPTFNPYVELNRDKRYRLDHWPSRNWDDWDPRHCFVRGGRRRYQIPRAIAATRDELGHAHPPRLSGRYKADVEKQYYYHGLPWVWKDNFYTKNLHSHDRPVLGPKIWYRNEFRKKQIEKALERTDTVTEEYKKERYSAKRLTYFEKVVNDMAGEEIASKYVRKPIVPKID</sequence>
<accession>A0A1N6LXC2</accession>
<evidence type="ECO:0000313" key="1">
    <source>
        <dbReference type="EMBL" id="SIO73529.1"/>
    </source>
</evidence>
<dbReference type="KEGG" id="bmic:BmR1_04g05235"/>
<dbReference type="GeneID" id="24425691"/>
<evidence type="ECO:0000313" key="2">
    <source>
        <dbReference type="Proteomes" id="UP000002899"/>
    </source>
</evidence>
<gene>
    <name evidence="1" type="ORF">BmR1_04g05235</name>
</gene>
<dbReference type="Proteomes" id="UP000002899">
    <property type="component" value="Chromosome IV"/>
</dbReference>
<reference evidence="1 2" key="1">
    <citation type="journal article" date="2012" name="Nucleic Acids Res.">
        <title>Sequencing of the smallest Apicomplexan genome from the human pathogen Babesia microti.</title>
        <authorList>
            <person name="Cornillot E."/>
            <person name="Hadj-Kaddour K."/>
            <person name="Dassouli A."/>
            <person name="Noel B."/>
            <person name="Ranwez V."/>
            <person name="Vacherie B."/>
            <person name="Augagneur Y."/>
            <person name="Bres V."/>
            <person name="Duclos A."/>
            <person name="Randazzo S."/>
            <person name="Carcy B."/>
            <person name="Debierre-Grockiego F."/>
            <person name="Delbecq S."/>
            <person name="Moubri-Menage K."/>
            <person name="Shams-Eldin H."/>
            <person name="Usmani-Brown S."/>
            <person name="Bringaud F."/>
            <person name="Wincker P."/>
            <person name="Vivares C.P."/>
            <person name="Schwarz R.T."/>
            <person name="Schetters T.P."/>
            <person name="Krause P.J."/>
            <person name="Gorenflot A."/>
            <person name="Berry V."/>
            <person name="Barbe V."/>
            <person name="Ben Mamoun C."/>
        </authorList>
    </citation>
    <scope>NUCLEOTIDE SEQUENCE [LARGE SCALE GENOMIC DNA]</scope>
    <source>
        <strain evidence="1 2">RI</strain>
    </source>
</reference>
<dbReference type="VEuPathDB" id="PiroplasmaDB:BmR1_04g05235"/>
<protein>
    <recommendedName>
        <fullName evidence="3">BIR protein</fullName>
    </recommendedName>
</protein>
<organism evidence="1 2">
    <name type="scientific">Babesia microti (strain RI)</name>
    <dbReference type="NCBI Taxonomy" id="1133968"/>
    <lineage>
        <taxon>Eukaryota</taxon>
        <taxon>Sar</taxon>
        <taxon>Alveolata</taxon>
        <taxon>Apicomplexa</taxon>
        <taxon>Aconoidasida</taxon>
        <taxon>Piroplasmida</taxon>
        <taxon>Babesiidae</taxon>
        <taxon>Babesia</taxon>
    </lineage>
</organism>
<evidence type="ECO:0008006" key="3">
    <source>
        <dbReference type="Google" id="ProtNLM"/>
    </source>
</evidence>
<proteinExistence type="predicted"/>
<dbReference type="OrthoDB" id="6288734at2759"/>
<reference evidence="1 2" key="3">
    <citation type="journal article" date="2016" name="Sci. Rep.">
        <title>Genome-wide diversity and gene expression profiling of Babesia microti isolates identify polymorphic genes that mediate host-pathogen interactions.</title>
        <authorList>
            <person name="Silva J.C."/>
            <person name="Cornillot E."/>
            <person name="McCracken C."/>
            <person name="Usmani-Brown S."/>
            <person name="Dwivedi A."/>
            <person name="Ifeonu O.O."/>
            <person name="Crabtree J."/>
            <person name="Gotia H.T."/>
            <person name="Virji A.Z."/>
            <person name="Reynes C."/>
            <person name="Colinge J."/>
            <person name="Kumar V."/>
            <person name="Lawres L."/>
            <person name="Pazzi J.E."/>
            <person name="Pablo J.V."/>
            <person name="Hung C."/>
            <person name="Brancato J."/>
            <person name="Kumari P."/>
            <person name="Orvis J."/>
            <person name="Tretina K."/>
            <person name="Chibucos M."/>
            <person name="Ott S."/>
            <person name="Sadzewicz L."/>
            <person name="Sengamalay N."/>
            <person name="Shetty A.C."/>
            <person name="Su Q."/>
            <person name="Tallon L."/>
            <person name="Fraser C.M."/>
            <person name="Frutos R."/>
            <person name="Molina D.M."/>
            <person name="Krause P.J."/>
            <person name="Ben Mamoun C."/>
        </authorList>
    </citation>
    <scope>NUCLEOTIDE SEQUENCE [LARGE SCALE GENOMIC DNA]</scope>
    <source>
        <strain evidence="1 2">RI</strain>
    </source>
</reference>
<keyword evidence="2" id="KW-1185">Reference proteome</keyword>
<dbReference type="AlphaFoldDB" id="A0A1N6LXC2"/>
<reference evidence="1 2" key="2">
    <citation type="journal article" date="2013" name="PLoS ONE">
        <title>Whole genome mapping and re-organization of the nuclear and mitochondrial genomes of Babesia microti isolates.</title>
        <authorList>
            <person name="Cornillot E."/>
            <person name="Dassouli A."/>
            <person name="Garg A."/>
            <person name="Pachikara N."/>
            <person name="Randazzo S."/>
            <person name="Depoix D."/>
            <person name="Carcy B."/>
            <person name="Delbecq S."/>
            <person name="Frutos R."/>
            <person name="Silva J.C."/>
            <person name="Sutton R."/>
            <person name="Krause P.J."/>
            <person name="Mamoun C.B."/>
        </authorList>
    </citation>
    <scope>NUCLEOTIDE SEQUENCE [LARGE SCALE GENOMIC DNA]</scope>
    <source>
        <strain evidence="1 2">RI</strain>
    </source>
</reference>
<dbReference type="RefSeq" id="XP_021337621.1">
    <property type="nucleotide sequence ID" value="XM_021482365.1"/>
</dbReference>